<evidence type="ECO:0000313" key="1">
    <source>
        <dbReference type="EMBL" id="KAJ7342305.1"/>
    </source>
</evidence>
<proteinExistence type="predicted"/>
<keyword evidence="2" id="KW-1185">Reference proteome</keyword>
<gene>
    <name evidence="1" type="ORF">DFH08DRAFT_1081989</name>
</gene>
<protein>
    <submittedName>
        <fullName evidence="1">Uncharacterized protein</fullName>
    </submittedName>
</protein>
<name>A0AAD7ENN4_9AGAR</name>
<dbReference type="EMBL" id="JARIHO010000025">
    <property type="protein sequence ID" value="KAJ7342305.1"/>
    <property type="molecule type" value="Genomic_DNA"/>
</dbReference>
<sequence length="408" mass="45398">MAPFTFPADYGLSSTTSMDTTDFFTHPAPPLPPDFFPHHQPELSVPAVWDPTSAFSWLPASTQQPSGPATQWDDAAHWDDLVSSFQPTTARPPSTGSSEEMSLVTAMPSIFSWQILVMDIPPQDSRPVRRQVSLKITIGHPGGHQAGHVQFRRRHRVILATQVIIGHPPSVSVEIGQWDGTNWTLLTCRAFLTHVLNVADTFNFSCVEADFHLADEAMDMDARLGWDFKPSNVRWLDPDVSSEVAEFPQGIRLTGKNKIYAFHRVTAAHPQFPFFRKRTGYLINLTDMKDMNPDLDVTVDQLIRDQDSHSWVGAPGLEGERRELNPEDIRILAAATLRTREMQDNTEVPSLPPELALQGHSPGRDAMRWFHLSAVFLSVVTTFLRTGSSSLHSLDALSRVSISASSST</sequence>
<comment type="caution">
    <text evidence="1">The sequence shown here is derived from an EMBL/GenBank/DDBJ whole genome shotgun (WGS) entry which is preliminary data.</text>
</comment>
<reference evidence="1" key="1">
    <citation type="submission" date="2023-03" db="EMBL/GenBank/DDBJ databases">
        <title>Massive genome expansion in bonnet fungi (Mycena s.s.) driven by repeated elements and novel gene families across ecological guilds.</title>
        <authorList>
            <consortium name="Lawrence Berkeley National Laboratory"/>
            <person name="Harder C.B."/>
            <person name="Miyauchi S."/>
            <person name="Viragh M."/>
            <person name="Kuo A."/>
            <person name="Thoen E."/>
            <person name="Andreopoulos B."/>
            <person name="Lu D."/>
            <person name="Skrede I."/>
            <person name="Drula E."/>
            <person name="Henrissat B."/>
            <person name="Morin E."/>
            <person name="Kohler A."/>
            <person name="Barry K."/>
            <person name="LaButti K."/>
            <person name="Morin E."/>
            <person name="Salamov A."/>
            <person name="Lipzen A."/>
            <person name="Mereny Z."/>
            <person name="Hegedus B."/>
            <person name="Baldrian P."/>
            <person name="Stursova M."/>
            <person name="Weitz H."/>
            <person name="Taylor A."/>
            <person name="Grigoriev I.V."/>
            <person name="Nagy L.G."/>
            <person name="Martin F."/>
            <person name="Kauserud H."/>
        </authorList>
    </citation>
    <scope>NUCLEOTIDE SEQUENCE</scope>
    <source>
        <strain evidence="1">CBHHK002</strain>
    </source>
</reference>
<dbReference type="Proteomes" id="UP001218218">
    <property type="component" value="Unassembled WGS sequence"/>
</dbReference>
<organism evidence="1 2">
    <name type="scientific">Mycena albidolilacea</name>
    <dbReference type="NCBI Taxonomy" id="1033008"/>
    <lineage>
        <taxon>Eukaryota</taxon>
        <taxon>Fungi</taxon>
        <taxon>Dikarya</taxon>
        <taxon>Basidiomycota</taxon>
        <taxon>Agaricomycotina</taxon>
        <taxon>Agaricomycetes</taxon>
        <taxon>Agaricomycetidae</taxon>
        <taxon>Agaricales</taxon>
        <taxon>Marasmiineae</taxon>
        <taxon>Mycenaceae</taxon>
        <taxon>Mycena</taxon>
    </lineage>
</organism>
<evidence type="ECO:0000313" key="2">
    <source>
        <dbReference type="Proteomes" id="UP001218218"/>
    </source>
</evidence>
<accession>A0AAD7ENN4</accession>
<dbReference type="AlphaFoldDB" id="A0AAD7ENN4"/>